<evidence type="ECO:0000313" key="5">
    <source>
        <dbReference type="EMBL" id="KZT00974.1"/>
    </source>
</evidence>
<feature type="coiled-coil region" evidence="2">
    <location>
        <begin position="223"/>
        <end position="250"/>
    </location>
</feature>
<dbReference type="InterPro" id="IPR000949">
    <property type="entry name" value="ELM2_dom"/>
</dbReference>
<reference evidence="5 6" key="1">
    <citation type="journal article" date="2016" name="Mol. Biol. Evol.">
        <title>Comparative Genomics of Early-Diverging Mushroom-Forming Fungi Provides Insights into the Origins of Lignocellulose Decay Capabilities.</title>
        <authorList>
            <person name="Nagy L.G."/>
            <person name="Riley R."/>
            <person name="Tritt A."/>
            <person name="Adam C."/>
            <person name="Daum C."/>
            <person name="Floudas D."/>
            <person name="Sun H."/>
            <person name="Yadav J.S."/>
            <person name="Pangilinan J."/>
            <person name="Larsson K.H."/>
            <person name="Matsuura K."/>
            <person name="Barry K."/>
            <person name="Labutti K."/>
            <person name="Kuo R."/>
            <person name="Ohm R.A."/>
            <person name="Bhattacharya S.S."/>
            <person name="Shirouzu T."/>
            <person name="Yoshinaga Y."/>
            <person name="Martin F.M."/>
            <person name="Grigoriev I.V."/>
            <person name="Hibbett D.S."/>
        </authorList>
    </citation>
    <scope>NUCLEOTIDE SEQUENCE [LARGE SCALE GENOMIC DNA]</scope>
    <source>
        <strain evidence="5 6">93-53</strain>
    </source>
</reference>
<feature type="region of interest" description="Disordered" evidence="3">
    <location>
        <begin position="200"/>
        <end position="221"/>
    </location>
</feature>
<dbReference type="OrthoDB" id="3091678at2759"/>
<dbReference type="AlphaFoldDB" id="A0A165BFX5"/>
<dbReference type="InParanoid" id="A0A165BFX5"/>
<dbReference type="Proteomes" id="UP000076871">
    <property type="component" value="Unassembled WGS sequence"/>
</dbReference>
<keyword evidence="1" id="KW-0539">Nucleus</keyword>
<evidence type="ECO:0000256" key="2">
    <source>
        <dbReference type="SAM" id="Coils"/>
    </source>
</evidence>
<proteinExistence type="predicted"/>
<feature type="domain" description="ELM2" evidence="4">
    <location>
        <begin position="243"/>
        <end position="334"/>
    </location>
</feature>
<evidence type="ECO:0000259" key="4">
    <source>
        <dbReference type="PROSITE" id="PS51156"/>
    </source>
</evidence>
<protein>
    <recommendedName>
        <fullName evidence="4">ELM2 domain-containing protein</fullName>
    </recommendedName>
</protein>
<keyword evidence="6" id="KW-1185">Reference proteome</keyword>
<dbReference type="RefSeq" id="XP_040758714.1">
    <property type="nucleotide sequence ID" value="XM_040910095.1"/>
</dbReference>
<dbReference type="GeneID" id="63827124"/>
<organism evidence="5 6">
    <name type="scientific">Laetiporus sulphureus 93-53</name>
    <dbReference type="NCBI Taxonomy" id="1314785"/>
    <lineage>
        <taxon>Eukaryota</taxon>
        <taxon>Fungi</taxon>
        <taxon>Dikarya</taxon>
        <taxon>Basidiomycota</taxon>
        <taxon>Agaricomycotina</taxon>
        <taxon>Agaricomycetes</taxon>
        <taxon>Polyporales</taxon>
        <taxon>Laetiporus</taxon>
    </lineage>
</organism>
<evidence type="ECO:0000313" key="6">
    <source>
        <dbReference type="Proteomes" id="UP000076871"/>
    </source>
</evidence>
<feature type="coiled-coil region" evidence="2">
    <location>
        <begin position="136"/>
        <end position="170"/>
    </location>
</feature>
<gene>
    <name evidence="5" type="ORF">LAESUDRAFT_731697</name>
</gene>
<feature type="compositionally biased region" description="Basic and acidic residues" evidence="3">
    <location>
        <begin position="200"/>
        <end position="216"/>
    </location>
</feature>
<keyword evidence="2" id="KW-0175">Coiled coil</keyword>
<dbReference type="PROSITE" id="PS51156">
    <property type="entry name" value="ELM2"/>
    <property type="match status" value="1"/>
</dbReference>
<name>A0A165BFX5_9APHY</name>
<dbReference type="EMBL" id="KV427672">
    <property type="protein sequence ID" value="KZT00974.1"/>
    <property type="molecule type" value="Genomic_DNA"/>
</dbReference>
<sequence length="344" mass="38978">MAAPVFNTDMRGVGEKLRDIRTQVVDLIIPVQNINEYADVELSTTWSALLRILDDTCQATKETEIELQNIIVQYLMVHSEINNKDLIADIIAEFSIQSQKLQDNAKQAGQIANVEALKEGLMGVKSQFDSVVKDGNEKIDATLEEATAHVANLKEKASKIEKKLFEVQRSHNLSSVGHQDRTGLFTSRWTKLPRIRHNEKHEEPETGNMEHIESDHISPPTSKEELEAELTDARKELKDALEAEINAKRKIVARNSIRITETQAKFGKLDNDLSGLLDEEQKLLNAWNAMAKEVAEYLSLLEKSRDDDTKEAQHSLYKHIHKVSSTKEKLMQFAESLKHSAYDL</sequence>
<evidence type="ECO:0000256" key="3">
    <source>
        <dbReference type="SAM" id="MobiDB-lite"/>
    </source>
</evidence>
<evidence type="ECO:0000256" key="1">
    <source>
        <dbReference type="ARBA" id="ARBA00023242"/>
    </source>
</evidence>
<accession>A0A165BFX5</accession>